<dbReference type="AlphaFoldDB" id="A0A140DSA9"/>
<evidence type="ECO:0000259" key="7">
    <source>
        <dbReference type="Pfam" id="PF00294"/>
    </source>
</evidence>
<dbReference type="Pfam" id="PF00294">
    <property type="entry name" value="PfkB"/>
    <property type="match status" value="1"/>
</dbReference>
<dbReference type="PRINTS" id="PR00990">
    <property type="entry name" value="RIBOKINASE"/>
</dbReference>
<dbReference type="InterPro" id="IPR002139">
    <property type="entry name" value="Ribo/fructo_kinase"/>
</dbReference>
<keyword evidence="4 6" id="KW-0418">Kinase</keyword>
<evidence type="ECO:0000313" key="8">
    <source>
        <dbReference type="EMBL" id="AMK53536.1"/>
    </source>
</evidence>
<dbReference type="PANTHER" id="PTHR43085:SF1">
    <property type="entry name" value="PSEUDOURIDINE KINASE-RELATED"/>
    <property type="match status" value="1"/>
</dbReference>
<dbReference type="Gene3D" id="3.40.1190.20">
    <property type="match status" value="1"/>
</dbReference>
<dbReference type="GeneID" id="78477256"/>
<gene>
    <name evidence="8" type="ORF">AALO17_04020</name>
</gene>
<dbReference type="InterPro" id="IPR011611">
    <property type="entry name" value="PfkB_dom"/>
</dbReference>
<dbReference type="PROSITE" id="PS00583">
    <property type="entry name" value="PFKB_KINASES_1"/>
    <property type="match status" value="1"/>
</dbReference>
<keyword evidence="9" id="KW-1185">Reference proteome</keyword>
<keyword evidence="2 6" id="KW-0808">Transferase</keyword>
<keyword evidence="5" id="KW-0067">ATP-binding</keyword>
<organism evidence="8 9">
    <name type="scientific">Faecalibaculum rodentium</name>
    <dbReference type="NCBI Taxonomy" id="1702221"/>
    <lineage>
        <taxon>Bacteria</taxon>
        <taxon>Bacillati</taxon>
        <taxon>Bacillota</taxon>
        <taxon>Erysipelotrichia</taxon>
        <taxon>Erysipelotrichales</taxon>
        <taxon>Erysipelotrichaceae</taxon>
        <taxon>Faecalibaculum</taxon>
    </lineage>
</organism>
<name>A0A140DSA9_9FIRM</name>
<protein>
    <recommendedName>
        <fullName evidence="7">Carbohydrate kinase PfkB domain-containing protein</fullName>
    </recommendedName>
</protein>
<keyword evidence="3" id="KW-0547">Nucleotide-binding</keyword>
<dbReference type="CDD" id="cd01167">
    <property type="entry name" value="bac_FRK"/>
    <property type="match status" value="1"/>
</dbReference>
<reference evidence="8 9" key="1">
    <citation type="journal article" date="2016" name="Gut Pathog.">
        <title>Whole genome sequencing of "Faecalibaculum rodentium" ALO17, isolated from C57BL/6J laboratory mouse feces.</title>
        <authorList>
            <person name="Lim S."/>
            <person name="Chang D.H."/>
            <person name="Ahn S."/>
            <person name="Kim B.C."/>
        </authorList>
    </citation>
    <scope>NUCLEOTIDE SEQUENCE [LARGE SCALE GENOMIC DNA]</scope>
    <source>
        <strain evidence="8 9">Alo17</strain>
    </source>
</reference>
<dbReference type="SUPFAM" id="SSF53613">
    <property type="entry name" value="Ribokinase-like"/>
    <property type="match status" value="1"/>
</dbReference>
<dbReference type="InterPro" id="IPR029056">
    <property type="entry name" value="Ribokinase-like"/>
</dbReference>
<dbReference type="EMBL" id="CP011391">
    <property type="protein sequence ID" value="AMK53536.1"/>
    <property type="molecule type" value="Genomic_DNA"/>
</dbReference>
<dbReference type="InterPro" id="IPR050306">
    <property type="entry name" value="PfkB_Carbo_kinase"/>
</dbReference>
<dbReference type="GO" id="GO:0006000">
    <property type="term" value="P:fructose metabolic process"/>
    <property type="evidence" value="ECO:0007669"/>
    <property type="project" value="UniProtKB-ARBA"/>
</dbReference>
<dbReference type="GO" id="GO:0008865">
    <property type="term" value="F:fructokinase activity"/>
    <property type="evidence" value="ECO:0007669"/>
    <property type="project" value="UniProtKB-ARBA"/>
</dbReference>
<dbReference type="InterPro" id="IPR002173">
    <property type="entry name" value="Carboh/pur_kinase_PfkB_CS"/>
</dbReference>
<comment type="similarity">
    <text evidence="1 6">Belongs to the carbohydrate kinase PfkB family.</text>
</comment>
<dbReference type="RefSeq" id="WP_067554775.1">
    <property type="nucleotide sequence ID" value="NZ_CAMTBT010000026.1"/>
</dbReference>
<evidence type="ECO:0000256" key="6">
    <source>
        <dbReference type="RuleBase" id="RU003704"/>
    </source>
</evidence>
<evidence type="ECO:0000256" key="1">
    <source>
        <dbReference type="ARBA" id="ARBA00010688"/>
    </source>
</evidence>
<evidence type="ECO:0000256" key="3">
    <source>
        <dbReference type="ARBA" id="ARBA00022741"/>
    </source>
</evidence>
<sequence>MKQTDVTAFGEILIDFTHSGTADNGAVLFARHPGGAPGNVAVQVARLGGTAAFLGKAGNDMHGQFLADTLKTEGVNTEGLLLDDRHFTTLAFVSVDETGERTFSFARKPGADTQISADELNRAQIRDGKIFHAGSLSLTHEPARSATLEAIREAKAAGALVSYDPNYRASLWNSRQEAMEAMRSLVPFADLMKISDEETELLTGKADPEEALQALLDAGVKFAAVTLGADGAMAGTSAGIVKVPGIPSPIADTNGAGDSFWGAILWQFASRDLNPEELDPARTEDLLRFANAAAALTVRRPGAIPAMPDREAVETFLAA</sequence>
<accession>A0A140DSA9</accession>
<evidence type="ECO:0000313" key="9">
    <source>
        <dbReference type="Proteomes" id="UP000069771"/>
    </source>
</evidence>
<dbReference type="Proteomes" id="UP000069771">
    <property type="component" value="Chromosome"/>
</dbReference>
<dbReference type="PATRIC" id="fig|1702221.3.peg.386"/>
<dbReference type="PROSITE" id="PS00584">
    <property type="entry name" value="PFKB_KINASES_2"/>
    <property type="match status" value="1"/>
</dbReference>
<dbReference type="GO" id="GO:0005524">
    <property type="term" value="F:ATP binding"/>
    <property type="evidence" value="ECO:0007669"/>
    <property type="project" value="UniProtKB-KW"/>
</dbReference>
<dbReference type="OrthoDB" id="9813569at2"/>
<dbReference type="STRING" id="1702221.AALO17_04020"/>
<evidence type="ECO:0000256" key="2">
    <source>
        <dbReference type="ARBA" id="ARBA00022679"/>
    </source>
</evidence>
<evidence type="ECO:0000256" key="4">
    <source>
        <dbReference type="ARBA" id="ARBA00022777"/>
    </source>
</evidence>
<dbReference type="PANTHER" id="PTHR43085">
    <property type="entry name" value="HEXOKINASE FAMILY MEMBER"/>
    <property type="match status" value="1"/>
</dbReference>
<feature type="domain" description="Carbohydrate kinase PfkB" evidence="7">
    <location>
        <begin position="4"/>
        <end position="309"/>
    </location>
</feature>
<proteinExistence type="inferred from homology"/>
<evidence type="ECO:0000256" key="5">
    <source>
        <dbReference type="ARBA" id="ARBA00022840"/>
    </source>
</evidence>
<dbReference type="KEGG" id="fro:AALO17_04020"/>